<dbReference type="SMART" id="SM00327">
    <property type="entry name" value="VWA"/>
    <property type="match status" value="1"/>
</dbReference>
<dbReference type="SUPFAM" id="SSF57889">
    <property type="entry name" value="Cysteine-rich domain"/>
    <property type="match status" value="1"/>
</dbReference>
<evidence type="ECO:0000313" key="15">
    <source>
        <dbReference type="EMBL" id="CBJ30838.1"/>
    </source>
</evidence>
<evidence type="ECO:0000256" key="6">
    <source>
        <dbReference type="ARBA" id="ARBA00022833"/>
    </source>
</evidence>
<feature type="domain" description="VWFA" evidence="14">
    <location>
        <begin position="65"/>
        <end position="216"/>
    </location>
</feature>
<dbReference type="InterPro" id="IPR002035">
    <property type="entry name" value="VWF_A"/>
</dbReference>
<keyword evidence="4" id="KW-0227">DNA damage</keyword>
<dbReference type="InterPro" id="IPR046349">
    <property type="entry name" value="C1-like_sf"/>
</dbReference>
<keyword evidence="9" id="KW-0234">DNA repair</keyword>
<dbReference type="InterPro" id="IPR013087">
    <property type="entry name" value="Znf_C2H2_type"/>
</dbReference>
<dbReference type="InterPro" id="IPR013083">
    <property type="entry name" value="Znf_RING/FYVE/PHD"/>
</dbReference>
<dbReference type="GO" id="GO:0000439">
    <property type="term" value="C:transcription factor TFIIH core complex"/>
    <property type="evidence" value="ECO:0007669"/>
    <property type="project" value="InterPro"/>
</dbReference>
<dbReference type="GO" id="GO:0006289">
    <property type="term" value="P:nucleotide-excision repair"/>
    <property type="evidence" value="ECO:0007669"/>
    <property type="project" value="UniProtKB-UniRule"/>
</dbReference>
<reference evidence="15 16" key="1">
    <citation type="journal article" date="2010" name="Nature">
        <title>The Ectocarpus genome and the independent evolution of multicellularity in brown algae.</title>
        <authorList>
            <person name="Cock J.M."/>
            <person name="Sterck L."/>
            <person name="Rouze P."/>
            <person name="Scornet D."/>
            <person name="Allen A.E."/>
            <person name="Amoutzias G."/>
            <person name="Anthouard V."/>
            <person name="Artiguenave F."/>
            <person name="Aury J.M."/>
            <person name="Badger J.H."/>
            <person name="Beszteri B."/>
            <person name="Billiau K."/>
            <person name="Bonnet E."/>
            <person name="Bothwell J.H."/>
            <person name="Bowler C."/>
            <person name="Boyen C."/>
            <person name="Brownlee C."/>
            <person name="Carrano C.J."/>
            <person name="Charrier B."/>
            <person name="Cho G.Y."/>
            <person name="Coelho S.M."/>
            <person name="Collen J."/>
            <person name="Corre E."/>
            <person name="Da Silva C."/>
            <person name="Delage L."/>
            <person name="Delaroque N."/>
            <person name="Dittami S.M."/>
            <person name="Doulbeau S."/>
            <person name="Elias M."/>
            <person name="Farnham G."/>
            <person name="Gachon C.M."/>
            <person name="Gschloessl B."/>
            <person name="Heesch S."/>
            <person name="Jabbari K."/>
            <person name="Jubin C."/>
            <person name="Kawai H."/>
            <person name="Kimura K."/>
            <person name="Kloareg B."/>
            <person name="Kupper F.C."/>
            <person name="Lang D."/>
            <person name="Le Bail A."/>
            <person name="Leblanc C."/>
            <person name="Lerouge P."/>
            <person name="Lohr M."/>
            <person name="Lopez P.J."/>
            <person name="Martens C."/>
            <person name="Maumus F."/>
            <person name="Michel G."/>
            <person name="Miranda-Saavedra D."/>
            <person name="Morales J."/>
            <person name="Moreau H."/>
            <person name="Motomura T."/>
            <person name="Nagasato C."/>
            <person name="Napoli C.A."/>
            <person name="Nelson D.R."/>
            <person name="Nyvall-Collen P."/>
            <person name="Peters A.F."/>
            <person name="Pommier C."/>
            <person name="Potin P."/>
            <person name="Poulain J."/>
            <person name="Quesneville H."/>
            <person name="Read B."/>
            <person name="Rensing S.A."/>
            <person name="Ritter A."/>
            <person name="Rousvoal S."/>
            <person name="Samanta M."/>
            <person name="Samson G."/>
            <person name="Schroeder D.C."/>
            <person name="Segurens B."/>
            <person name="Strittmatter M."/>
            <person name="Tonon T."/>
            <person name="Tregear J.W."/>
            <person name="Valentin K."/>
            <person name="von Dassow P."/>
            <person name="Yamagishi T."/>
            <person name="Van de Peer Y."/>
            <person name="Wincker P."/>
        </authorList>
    </citation>
    <scope>NUCLEOTIDE SEQUENCE [LARGE SCALE GENOMIC DNA]</scope>
    <source>
        <strain evidence="16">Ec32 / CCAP1310/4</strain>
    </source>
</reference>
<feature type="zinc finger region" description="C4-type" evidence="12">
    <location>
        <begin position="288"/>
        <end position="305"/>
    </location>
</feature>
<dbReference type="InterPro" id="IPR004595">
    <property type="entry name" value="TFIIH_C1-like_dom"/>
</dbReference>
<dbReference type="NCBIfam" id="TIGR00622">
    <property type="entry name" value="ssl1"/>
    <property type="match status" value="1"/>
</dbReference>
<evidence type="ECO:0000259" key="14">
    <source>
        <dbReference type="PROSITE" id="PS50234"/>
    </source>
</evidence>
<evidence type="ECO:0000256" key="13">
    <source>
        <dbReference type="SAM" id="MobiDB-lite"/>
    </source>
</evidence>
<dbReference type="PROSITE" id="PS50234">
    <property type="entry name" value="VWFA"/>
    <property type="match status" value="1"/>
</dbReference>
<evidence type="ECO:0000256" key="2">
    <source>
        <dbReference type="ARBA" id="ARBA00006092"/>
    </source>
</evidence>
<dbReference type="OrthoDB" id="284275at2759"/>
<dbReference type="GO" id="GO:0008270">
    <property type="term" value="F:zinc ion binding"/>
    <property type="evidence" value="ECO:0007669"/>
    <property type="project" value="UniProtKB-UniRule"/>
</dbReference>
<name>D7FRP7_ECTSI</name>
<comment type="subcellular location">
    <subcellularLocation>
        <location evidence="1 11">Nucleus</location>
    </subcellularLocation>
</comment>
<dbReference type="Gene3D" id="3.40.50.410">
    <property type="entry name" value="von Willebrand factor, type A domain"/>
    <property type="match status" value="1"/>
</dbReference>
<gene>
    <name evidence="15" type="ORF">Esi_0217_0013</name>
</gene>
<dbReference type="STRING" id="2880.D7FRP7"/>
<evidence type="ECO:0000256" key="11">
    <source>
        <dbReference type="PIRNR" id="PIRNR015919"/>
    </source>
</evidence>
<dbReference type="SUPFAM" id="SSF53300">
    <property type="entry name" value="vWA-like"/>
    <property type="match status" value="1"/>
</dbReference>
<sequence length="412" mass="44909">MDAMDDHDDNDGAGYAWEKGFERTWEGVEEDEHGNIKTREEGQRRNRRVRRRVGGESIKRGMIRYLYLAIDLSKTMADGDMRPSRLAVTLRIVQDFVTNYFDQNPLSQLGILVTREGRAEKITELSGNPKAHMEALTKDSDTKGEASLQNLLEMACTSLRAVPEYGNREVVVIYSSLSTCDPGDIHETIAKLKTHKVRASVVGLGAEMFVLRRLTEETSGDYSIAGDENHYRESLMAQCTPPPTPPGREGAMFADLVRMGFPAETQDVFPSLGYSGNRQELSVSGYSCPRCKTKTSELPSECVICALPLVSSPHLARSYHHLFPVPQFDEIPAAAPAAAAAAASAGSAGGMGSGAGAGRATEEESASSSYCAGCLRDLSGLPRYRCPECRSAFCLDCDMYVHDSLHNCPGCC</sequence>
<dbReference type="InterPro" id="IPR036465">
    <property type="entry name" value="vWFA_dom_sf"/>
</dbReference>
<dbReference type="CDD" id="cd01453">
    <property type="entry name" value="vWA_transcription_factor_IIH_type"/>
    <property type="match status" value="1"/>
</dbReference>
<dbReference type="Pfam" id="PF07975">
    <property type="entry name" value="C1_4"/>
    <property type="match status" value="1"/>
</dbReference>
<feature type="region of interest" description="Disordered" evidence="13">
    <location>
        <begin position="28"/>
        <end position="50"/>
    </location>
</feature>
<protein>
    <recommendedName>
        <fullName evidence="11">General transcription factor IIH subunit</fullName>
    </recommendedName>
</protein>
<dbReference type="eggNOG" id="KOG2807">
    <property type="taxonomic scope" value="Eukaryota"/>
</dbReference>
<dbReference type="PROSITE" id="PS00028">
    <property type="entry name" value="ZINC_FINGER_C2H2_1"/>
    <property type="match status" value="1"/>
</dbReference>
<organism evidence="15 16">
    <name type="scientific">Ectocarpus siliculosus</name>
    <name type="common">Brown alga</name>
    <name type="synonym">Conferva siliculosa</name>
    <dbReference type="NCBI Taxonomy" id="2880"/>
    <lineage>
        <taxon>Eukaryota</taxon>
        <taxon>Sar</taxon>
        <taxon>Stramenopiles</taxon>
        <taxon>Ochrophyta</taxon>
        <taxon>PX clade</taxon>
        <taxon>Phaeophyceae</taxon>
        <taxon>Ectocarpales</taxon>
        <taxon>Ectocarpaceae</taxon>
        <taxon>Ectocarpus</taxon>
    </lineage>
</organism>
<dbReference type="Pfam" id="PF04056">
    <property type="entry name" value="Ssl1"/>
    <property type="match status" value="1"/>
</dbReference>
<keyword evidence="10 11" id="KW-0539">Nucleus</keyword>
<feature type="compositionally biased region" description="Basic and acidic residues" evidence="13">
    <location>
        <begin position="33"/>
        <end position="44"/>
    </location>
</feature>
<evidence type="ECO:0000256" key="7">
    <source>
        <dbReference type="ARBA" id="ARBA00023015"/>
    </source>
</evidence>
<dbReference type="InterPro" id="IPR007198">
    <property type="entry name" value="Ssl1-like"/>
</dbReference>
<dbReference type="FunFam" id="3.40.50.410:FF:000015">
    <property type="entry name" value="General transcription factor IIH subunit 2"/>
    <property type="match status" value="1"/>
</dbReference>
<dbReference type="InterPro" id="IPR012170">
    <property type="entry name" value="TFIIH_SSL1/p44"/>
</dbReference>
<keyword evidence="3 11" id="KW-0479">Metal-binding</keyword>
<keyword evidence="8 11" id="KW-0804">Transcription</keyword>
<evidence type="ECO:0000256" key="5">
    <source>
        <dbReference type="ARBA" id="ARBA00022771"/>
    </source>
</evidence>
<keyword evidence="7 11" id="KW-0805">Transcription regulation</keyword>
<evidence type="ECO:0000256" key="8">
    <source>
        <dbReference type="ARBA" id="ARBA00023163"/>
    </source>
</evidence>
<dbReference type="GO" id="GO:0006357">
    <property type="term" value="P:regulation of transcription by RNA polymerase II"/>
    <property type="evidence" value="ECO:0007669"/>
    <property type="project" value="TreeGrafter"/>
</dbReference>
<dbReference type="SMART" id="SM01047">
    <property type="entry name" value="C1_4"/>
    <property type="match status" value="1"/>
</dbReference>
<dbReference type="PANTHER" id="PTHR12695">
    <property type="entry name" value="GENERAL TRANSCRIPTION FACTOR IIH SUBUNIT 2"/>
    <property type="match status" value="1"/>
</dbReference>
<comment type="similarity">
    <text evidence="2 11">Belongs to the GTF2H2 family.</text>
</comment>
<dbReference type="PIRSF" id="PIRSF015919">
    <property type="entry name" value="TFIIH_SSL1"/>
    <property type="match status" value="1"/>
</dbReference>
<evidence type="ECO:0000313" key="16">
    <source>
        <dbReference type="Proteomes" id="UP000002630"/>
    </source>
</evidence>
<keyword evidence="5" id="KW-0863">Zinc-finger</keyword>
<dbReference type="FunCoup" id="D7FRP7">
    <property type="interactions" value="320"/>
</dbReference>
<dbReference type="GO" id="GO:0005675">
    <property type="term" value="C:transcription factor TFIIH holo complex"/>
    <property type="evidence" value="ECO:0007669"/>
    <property type="project" value="UniProtKB-UniRule"/>
</dbReference>
<evidence type="ECO:0000256" key="10">
    <source>
        <dbReference type="ARBA" id="ARBA00023242"/>
    </source>
</evidence>
<keyword evidence="6 11" id="KW-0862">Zinc</keyword>
<dbReference type="GO" id="GO:0006351">
    <property type="term" value="P:DNA-templated transcription"/>
    <property type="evidence" value="ECO:0007669"/>
    <property type="project" value="InterPro"/>
</dbReference>
<keyword evidence="16" id="KW-1185">Reference proteome</keyword>
<dbReference type="EMBL" id="FN649760">
    <property type="protein sequence ID" value="CBJ30838.1"/>
    <property type="molecule type" value="Genomic_DNA"/>
</dbReference>
<dbReference type="AlphaFoldDB" id="D7FRP7"/>
<accession>D7FRP7</accession>
<evidence type="ECO:0000256" key="12">
    <source>
        <dbReference type="PIRSR" id="PIRSR015919-1"/>
    </source>
</evidence>
<evidence type="ECO:0000256" key="3">
    <source>
        <dbReference type="ARBA" id="ARBA00022723"/>
    </source>
</evidence>
<dbReference type="PANTHER" id="PTHR12695:SF2">
    <property type="entry name" value="GENERAL TRANSCRIPTION FACTOR IIH SUBUNIT 2-RELATED"/>
    <property type="match status" value="1"/>
</dbReference>
<evidence type="ECO:0000256" key="1">
    <source>
        <dbReference type="ARBA" id="ARBA00004123"/>
    </source>
</evidence>
<dbReference type="Gene3D" id="3.30.40.10">
    <property type="entry name" value="Zinc/RING finger domain, C3HC4 (zinc finger)"/>
    <property type="match status" value="1"/>
</dbReference>
<dbReference type="Proteomes" id="UP000002630">
    <property type="component" value="Unassembled WGS sequence"/>
</dbReference>
<evidence type="ECO:0000256" key="9">
    <source>
        <dbReference type="ARBA" id="ARBA00023204"/>
    </source>
</evidence>
<evidence type="ECO:0000256" key="4">
    <source>
        <dbReference type="ARBA" id="ARBA00022763"/>
    </source>
</evidence>
<proteinExistence type="inferred from homology"/>
<dbReference type="InParanoid" id="D7FRP7"/>